<keyword evidence="1" id="KW-0732">Signal</keyword>
<feature type="signal peptide" evidence="1">
    <location>
        <begin position="1"/>
        <end position="18"/>
    </location>
</feature>
<sequence>MRLAALLVAMAVASGLLAGCDQKPADTSKLTCKDDPTGRTDAEKRAIADACFRGGSYTKSPEKKW</sequence>
<evidence type="ECO:0000313" key="3">
    <source>
        <dbReference type="Proteomes" id="UP000674425"/>
    </source>
</evidence>
<reference evidence="2 3" key="1">
    <citation type="submission" date="2021-02" db="EMBL/GenBank/DDBJ databases">
        <authorList>
            <person name="Vanwijnsberghe S."/>
        </authorList>
    </citation>
    <scope>NUCLEOTIDE SEQUENCE [LARGE SCALE GENOMIC DNA]</scope>
    <source>
        <strain evidence="2 3">R-69658</strain>
    </source>
</reference>
<feature type="chain" id="PRO_5045665934" description="Entry exclusion lipoprotein TrbK" evidence="1">
    <location>
        <begin position="19"/>
        <end position="65"/>
    </location>
</feature>
<gene>
    <name evidence="2" type="ORF">R69658_05980</name>
</gene>
<name>A0ABN7MQW4_9BURK</name>
<accession>A0ABN7MQW4</accession>
<dbReference type="PROSITE" id="PS51257">
    <property type="entry name" value="PROKAR_LIPOPROTEIN"/>
    <property type="match status" value="1"/>
</dbReference>
<comment type="caution">
    <text evidence="2">The sequence shown here is derived from an EMBL/GenBank/DDBJ whole genome shotgun (WGS) entry which is preliminary data.</text>
</comment>
<proteinExistence type="predicted"/>
<dbReference type="EMBL" id="CAJNAU010000076">
    <property type="protein sequence ID" value="CAE6823945.1"/>
    <property type="molecule type" value="Genomic_DNA"/>
</dbReference>
<dbReference type="NCBIfam" id="TIGR04359">
    <property type="entry name" value="TrbK_RP4"/>
    <property type="match status" value="1"/>
</dbReference>
<evidence type="ECO:0000256" key="1">
    <source>
        <dbReference type="SAM" id="SignalP"/>
    </source>
</evidence>
<dbReference type="Proteomes" id="UP000674425">
    <property type="component" value="Unassembled WGS sequence"/>
</dbReference>
<dbReference type="InterPro" id="IPR027584">
    <property type="entry name" value="TrbK_RP4"/>
</dbReference>
<keyword evidence="3" id="KW-1185">Reference proteome</keyword>
<evidence type="ECO:0000313" key="2">
    <source>
        <dbReference type="EMBL" id="CAE6823945.1"/>
    </source>
</evidence>
<protein>
    <recommendedName>
        <fullName evidence="4">Entry exclusion lipoprotein TrbK</fullName>
    </recommendedName>
</protein>
<organism evidence="2 3">
    <name type="scientific">Paraburkholderia aspalathi</name>
    <dbReference type="NCBI Taxonomy" id="1324617"/>
    <lineage>
        <taxon>Bacteria</taxon>
        <taxon>Pseudomonadati</taxon>
        <taxon>Pseudomonadota</taxon>
        <taxon>Betaproteobacteria</taxon>
        <taxon>Burkholderiales</taxon>
        <taxon>Burkholderiaceae</taxon>
        <taxon>Paraburkholderia</taxon>
    </lineage>
</organism>
<evidence type="ECO:0008006" key="4">
    <source>
        <dbReference type="Google" id="ProtNLM"/>
    </source>
</evidence>